<dbReference type="SUPFAM" id="SSF82153">
    <property type="entry name" value="FAS1 domain"/>
    <property type="match status" value="2"/>
</dbReference>
<keyword evidence="6" id="KW-0654">Proteoglycan</keyword>
<sequence>MGAPAYGALLLLLLAAAATAAPTEQPTLPTTPFSSTGGGGGNNTSTGVNSNSVLVALLDSHYTELAELVEKALLLQALEDAVGRGNVTIFAPRNEALERDLDPEFRRFLLEPRNLKSLQRLLLFHVLPARLHASSPSSWPASHPTLSGEHVDLAGGEVTGSPMRVGSAAVTRPDAVVRPDGVIHGIERLLVPRSVQEDFNRRRSLAAISAVLPTGAPEVDPRTHRLKKPAPPVPPGAPPVLPIWDAMAPGPSIAPAPAPGPGSGKHHFDGHSQVKDFIQTLLLYGGYNELADILVNLTSLATEMGRLVSEGYVLTVLAPNDEAMARLTTDQLSEPGSPENILYYHMIPEYQTEESMYNAVRRFGKVRYDTLRLPHKVTAREADGSVKLGHGEGSAYLFDPDIYTDGRISVQGIDAVLFPPQDTATGSGSSGASPAAPARKAPAVTAHSKSKLRRGQ</sequence>
<evidence type="ECO:0000256" key="3">
    <source>
        <dbReference type="ARBA" id="ARBA00022525"/>
    </source>
</evidence>
<feature type="domain" description="FAS1" evidence="11">
    <location>
        <begin position="274"/>
        <end position="402"/>
    </location>
</feature>
<dbReference type="Pfam" id="PF02469">
    <property type="entry name" value="Fasciclin"/>
    <property type="match status" value="2"/>
</dbReference>
<comment type="similarity">
    <text evidence="2">Belongs to the fasciclin-like AGP family.</text>
</comment>
<dbReference type="Proteomes" id="UP000479710">
    <property type="component" value="Unassembled WGS sequence"/>
</dbReference>
<dbReference type="OrthoDB" id="286301at2759"/>
<evidence type="ECO:0000256" key="4">
    <source>
        <dbReference type="ARBA" id="ARBA00022729"/>
    </source>
</evidence>
<evidence type="ECO:0000256" key="6">
    <source>
        <dbReference type="ARBA" id="ARBA00022974"/>
    </source>
</evidence>
<evidence type="ECO:0000313" key="12">
    <source>
        <dbReference type="EMBL" id="KAF0909348.1"/>
    </source>
</evidence>
<dbReference type="Gene3D" id="2.30.180.10">
    <property type="entry name" value="FAS1 domain"/>
    <property type="match status" value="2"/>
</dbReference>
<evidence type="ECO:0000259" key="11">
    <source>
        <dbReference type="PROSITE" id="PS50213"/>
    </source>
</evidence>
<evidence type="ECO:0000256" key="5">
    <source>
        <dbReference type="ARBA" id="ARBA00022737"/>
    </source>
</evidence>
<reference evidence="12 13" key="1">
    <citation type="submission" date="2019-11" db="EMBL/GenBank/DDBJ databases">
        <title>Whole genome sequence of Oryza granulata.</title>
        <authorList>
            <person name="Li W."/>
        </authorList>
    </citation>
    <scope>NUCLEOTIDE SEQUENCE [LARGE SCALE GENOMIC DNA]</scope>
    <source>
        <strain evidence="13">cv. Menghai</strain>
        <tissue evidence="12">Leaf</tissue>
    </source>
</reference>
<feature type="signal peptide" evidence="10">
    <location>
        <begin position="1"/>
        <end position="20"/>
    </location>
</feature>
<feature type="compositionally biased region" description="Low complexity" evidence="9">
    <location>
        <begin position="24"/>
        <end position="35"/>
    </location>
</feature>
<keyword evidence="4 10" id="KW-0732">Signal</keyword>
<feature type="region of interest" description="Disordered" evidence="9">
    <location>
        <begin position="421"/>
        <end position="456"/>
    </location>
</feature>
<evidence type="ECO:0000256" key="2">
    <source>
        <dbReference type="ARBA" id="ARBA00007843"/>
    </source>
</evidence>
<name>A0A6G1D9E0_9ORYZ</name>
<dbReference type="GO" id="GO:0005576">
    <property type="term" value="C:extracellular region"/>
    <property type="evidence" value="ECO:0007669"/>
    <property type="project" value="UniProtKB-SubCell"/>
</dbReference>
<feature type="region of interest" description="Disordered" evidence="9">
    <location>
        <begin position="24"/>
        <end position="45"/>
    </location>
</feature>
<comment type="caution">
    <text evidence="12">The sequence shown here is derived from an EMBL/GenBank/DDBJ whole genome shotgun (WGS) entry which is preliminary data.</text>
</comment>
<keyword evidence="13" id="KW-1185">Reference proteome</keyword>
<feature type="chain" id="PRO_5026157346" description="FAS1 domain-containing protein" evidence="10">
    <location>
        <begin position="21"/>
        <end position="456"/>
    </location>
</feature>
<dbReference type="InterPro" id="IPR000782">
    <property type="entry name" value="FAS1_domain"/>
</dbReference>
<evidence type="ECO:0000256" key="7">
    <source>
        <dbReference type="ARBA" id="ARBA00023180"/>
    </source>
</evidence>
<dbReference type="EMBL" id="SPHZ02000007">
    <property type="protein sequence ID" value="KAF0909348.1"/>
    <property type="molecule type" value="Genomic_DNA"/>
</dbReference>
<organism evidence="12 13">
    <name type="scientific">Oryza meyeriana var. granulata</name>
    <dbReference type="NCBI Taxonomy" id="110450"/>
    <lineage>
        <taxon>Eukaryota</taxon>
        <taxon>Viridiplantae</taxon>
        <taxon>Streptophyta</taxon>
        <taxon>Embryophyta</taxon>
        <taxon>Tracheophyta</taxon>
        <taxon>Spermatophyta</taxon>
        <taxon>Magnoliopsida</taxon>
        <taxon>Liliopsida</taxon>
        <taxon>Poales</taxon>
        <taxon>Poaceae</taxon>
        <taxon>BOP clade</taxon>
        <taxon>Oryzoideae</taxon>
        <taxon>Oryzeae</taxon>
        <taxon>Oryzinae</taxon>
        <taxon>Oryza</taxon>
        <taxon>Oryza meyeriana</taxon>
    </lineage>
</organism>
<evidence type="ECO:0000313" key="13">
    <source>
        <dbReference type="Proteomes" id="UP000479710"/>
    </source>
</evidence>
<evidence type="ECO:0000256" key="10">
    <source>
        <dbReference type="SAM" id="SignalP"/>
    </source>
</evidence>
<evidence type="ECO:0000256" key="8">
    <source>
        <dbReference type="ARBA" id="ARBA00024686"/>
    </source>
</evidence>
<comment type="function">
    <text evidence="8">May be a cell surface adhesion protein.</text>
</comment>
<keyword evidence="3" id="KW-0964">Secreted</keyword>
<comment type="subcellular location">
    <subcellularLocation>
        <location evidence="1">Secreted</location>
    </subcellularLocation>
</comment>
<keyword evidence="5" id="KW-0677">Repeat</keyword>
<dbReference type="PROSITE" id="PS50213">
    <property type="entry name" value="FAS1"/>
    <property type="match status" value="2"/>
</dbReference>
<dbReference type="PANTHER" id="PTHR32499">
    <property type="entry name" value="FASCICLIN-LIKE ARABINOGALACTAN PROTEIN 16"/>
    <property type="match status" value="1"/>
</dbReference>
<dbReference type="InterPro" id="IPR044654">
    <property type="entry name" value="FLA15/16/17/18"/>
</dbReference>
<feature type="domain" description="FAS1" evidence="11">
    <location>
        <begin position="49"/>
        <end position="190"/>
    </location>
</feature>
<proteinExistence type="inferred from homology"/>
<dbReference type="AlphaFoldDB" id="A0A6G1D9E0"/>
<evidence type="ECO:0000256" key="9">
    <source>
        <dbReference type="SAM" id="MobiDB-lite"/>
    </source>
</evidence>
<dbReference type="PANTHER" id="PTHR32499:SF20">
    <property type="entry name" value="OS07G0160600 PROTEIN"/>
    <property type="match status" value="1"/>
</dbReference>
<accession>A0A6G1D9E0</accession>
<dbReference type="InterPro" id="IPR036378">
    <property type="entry name" value="FAS1_dom_sf"/>
</dbReference>
<feature type="compositionally biased region" description="Low complexity" evidence="9">
    <location>
        <begin position="423"/>
        <end position="446"/>
    </location>
</feature>
<gene>
    <name evidence="12" type="ORF">E2562_035509</name>
</gene>
<protein>
    <recommendedName>
        <fullName evidence="11">FAS1 domain-containing protein</fullName>
    </recommendedName>
</protein>
<keyword evidence="7" id="KW-0325">Glycoprotein</keyword>
<dbReference type="FunFam" id="2.30.180.10:FF:000011">
    <property type="entry name" value="Fasciclin-like arabinogalactan protein 16"/>
    <property type="match status" value="1"/>
</dbReference>
<evidence type="ECO:0000256" key="1">
    <source>
        <dbReference type="ARBA" id="ARBA00004613"/>
    </source>
</evidence>
<dbReference type="SMART" id="SM00554">
    <property type="entry name" value="FAS1"/>
    <property type="match status" value="2"/>
</dbReference>